<dbReference type="EC" id="3.1.21.2" evidence="7"/>
<comment type="catalytic activity">
    <reaction evidence="7">
        <text>Endonucleolytic cleavage to 5'-phosphooligonucleotide end-products.</text>
        <dbReference type="EC" id="3.1.21.2"/>
    </reaction>
</comment>
<feature type="binding site" evidence="7">
    <location>
        <position position="209"/>
    </location>
    <ligand>
        <name>Zn(2+)</name>
        <dbReference type="ChEBI" id="CHEBI:29105"/>
        <label>2</label>
    </ligand>
</feature>
<dbReference type="AlphaFoldDB" id="A0A845D969"/>
<comment type="caution">
    <text evidence="9">The sequence shown here is derived from an EMBL/GenBank/DDBJ whole genome shotgun (WGS) entry which is preliminary data.</text>
</comment>
<feature type="binding site" evidence="7">
    <location>
        <position position="259"/>
    </location>
    <ligand>
        <name>Zn(2+)</name>
        <dbReference type="ChEBI" id="CHEBI:29105"/>
        <label>3</label>
    </ligand>
</feature>
<keyword evidence="6 7" id="KW-0234">DNA repair</keyword>
<keyword evidence="7" id="KW-0255">Endonuclease</keyword>
<sequence length="314" mass="35005">MKYIHCFQREHEFSYSRFQRYDMIDSERIDMKRRIIVGAHISAAGGVYTALTRAHAFPIFALQMFGSSPKQYKVTVPSQDAVQQFKELRKEYAIQHIFLHAPYLVNLASEKPFVRHMSREALAGHLQIADTLEADGVVFHIGSVGVSGNKEQGIERVIQGIVRVYGDTDHHSLLIIENSSGGSGKLGTTIQEMAQILDGVSRPVGVCLDTAHLYGAGVLDFIEPQLKEFFQEWDAKIHHSALKVIHANDSRGALGSFLDRHENIGEGHIGERGFFSLATYNQVRSVPWILEVPGFAGQGPDAENIAILNRIVQQ</sequence>
<dbReference type="Gene3D" id="3.20.20.150">
    <property type="entry name" value="Divalent-metal-dependent TIM barrel enzymes"/>
    <property type="match status" value="1"/>
</dbReference>
<keyword evidence="5 7" id="KW-0862">Zinc</keyword>
<dbReference type="HAMAP" id="MF_00152">
    <property type="entry name" value="Nfo"/>
    <property type="match status" value="1"/>
</dbReference>
<dbReference type="SMART" id="SM00518">
    <property type="entry name" value="AP2Ec"/>
    <property type="match status" value="1"/>
</dbReference>
<comment type="function">
    <text evidence="7">Endonuclease IV plays a role in DNA repair. It cleaves phosphodiester bonds at apurinic or apyrimidinic (AP) sites, generating a 3'-hydroxyl group and a 5'-terminal sugar phosphate.</text>
</comment>
<evidence type="ECO:0000313" key="10">
    <source>
        <dbReference type="Proteomes" id="UP000449092"/>
    </source>
</evidence>
<feature type="binding site" evidence="7">
    <location>
        <position position="100"/>
    </location>
    <ligand>
        <name>Zn(2+)</name>
        <dbReference type="ChEBI" id="CHEBI:29105"/>
        <label>1</label>
    </ligand>
</feature>
<dbReference type="GO" id="GO:0006284">
    <property type="term" value="P:base-excision repair"/>
    <property type="evidence" value="ECO:0007669"/>
    <property type="project" value="TreeGrafter"/>
</dbReference>
<evidence type="ECO:0000256" key="3">
    <source>
        <dbReference type="ARBA" id="ARBA00022763"/>
    </source>
</evidence>
<feature type="domain" description="Xylose isomerase-like TIM barrel" evidence="8">
    <location>
        <begin position="59"/>
        <end position="296"/>
    </location>
</feature>
<dbReference type="GO" id="GO:0008270">
    <property type="term" value="F:zinc ion binding"/>
    <property type="evidence" value="ECO:0007669"/>
    <property type="project" value="UniProtKB-UniRule"/>
</dbReference>
<dbReference type="EMBL" id="VXOY01000002">
    <property type="protein sequence ID" value="MYE37925.1"/>
    <property type="molecule type" value="Genomic_DNA"/>
</dbReference>
<dbReference type="CDD" id="cd00019">
    <property type="entry name" value="AP2Ec"/>
    <property type="match status" value="1"/>
</dbReference>
<evidence type="ECO:0000256" key="2">
    <source>
        <dbReference type="ARBA" id="ARBA00022723"/>
    </source>
</evidence>
<keyword evidence="7" id="KW-0540">Nuclease</keyword>
<dbReference type="Proteomes" id="UP000449092">
    <property type="component" value="Unassembled WGS sequence"/>
</dbReference>
<dbReference type="InterPro" id="IPR018246">
    <property type="entry name" value="AP_endonuc_F2_Zn_BS"/>
</dbReference>
<reference evidence="9 10" key="1">
    <citation type="submission" date="2019-09" db="EMBL/GenBank/DDBJ databases">
        <title>Characterisation of the sponge microbiome using genome-centric metagenomics.</title>
        <authorList>
            <person name="Engelberts J.P."/>
            <person name="Robbins S.J."/>
            <person name="De Goeij J.M."/>
            <person name="Aranda M."/>
            <person name="Bell S.C."/>
            <person name="Webster N.S."/>
        </authorList>
    </citation>
    <scope>NUCLEOTIDE SEQUENCE [LARGE SCALE GENOMIC DNA]</scope>
    <source>
        <strain evidence="9">SB0662_bin_43</strain>
    </source>
</reference>
<feature type="binding site" evidence="7">
    <location>
        <position position="246"/>
    </location>
    <ligand>
        <name>Zn(2+)</name>
        <dbReference type="ChEBI" id="CHEBI:29105"/>
        <label>2</label>
    </ligand>
</feature>
<evidence type="ECO:0000256" key="4">
    <source>
        <dbReference type="ARBA" id="ARBA00022801"/>
    </source>
</evidence>
<evidence type="ECO:0000256" key="6">
    <source>
        <dbReference type="ARBA" id="ARBA00023204"/>
    </source>
</evidence>
<proteinExistence type="inferred from homology"/>
<evidence type="ECO:0000313" key="9">
    <source>
        <dbReference type="EMBL" id="MYE37925.1"/>
    </source>
</evidence>
<keyword evidence="4 7" id="KW-0378">Hydrolase</keyword>
<dbReference type="Pfam" id="PF01261">
    <property type="entry name" value="AP_endonuc_2"/>
    <property type="match status" value="1"/>
</dbReference>
<dbReference type="InterPro" id="IPR036237">
    <property type="entry name" value="Xyl_isomerase-like_sf"/>
</dbReference>
<feature type="binding site" evidence="7">
    <location>
        <position position="177"/>
    </location>
    <ligand>
        <name>Zn(2+)</name>
        <dbReference type="ChEBI" id="CHEBI:29105"/>
        <label>1</label>
    </ligand>
</feature>
<evidence type="ECO:0000256" key="5">
    <source>
        <dbReference type="ARBA" id="ARBA00022833"/>
    </source>
</evidence>
<keyword evidence="3 7" id="KW-0227">DNA damage</keyword>
<gene>
    <name evidence="7" type="primary">nfo</name>
    <name evidence="9" type="ORF">F4X82_00160</name>
</gene>
<dbReference type="SUPFAM" id="SSF51658">
    <property type="entry name" value="Xylose isomerase-like"/>
    <property type="match status" value="1"/>
</dbReference>
<comment type="cofactor">
    <cofactor evidence="7">
        <name>Zn(2+)</name>
        <dbReference type="ChEBI" id="CHEBI:29105"/>
    </cofactor>
    <text evidence="7">Binds 3 Zn(2+) ions.</text>
</comment>
<keyword evidence="2 7" id="KW-0479">Metal-binding</keyword>
<accession>A0A845D969</accession>
<feature type="binding site" evidence="7">
    <location>
        <position position="212"/>
    </location>
    <ligand>
        <name>Zn(2+)</name>
        <dbReference type="ChEBI" id="CHEBI:29105"/>
        <label>3</label>
    </ligand>
</feature>
<dbReference type="NCBIfam" id="TIGR00587">
    <property type="entry name" value="nfo"/>
    <property type="match status" value="1"/>
</dbReference>
<feature type="binding site" evidence="7">
    <location>
        <position position="140"/>
    </location>
    <ligand>
        <name>Zn(2+)</name>
        <dbReference type="ChEBI" id="CHEBI:29105"/>
        <label>1</label>
    </ligand>
</feature>
<dbReference type="PROSITE" id="PS00731">
    <property type="entry name" value="AP_NUCLEASE_F2_3"/>
    <property type="match status" value="1"/>
</dbReference>
<dbReference type="PROSITE" id="PS51432">
    <property type="entry name" value="AP_NUCLEASE_F2_4"/>
    <property type="match status" value="1"/>
</dbReference>
<evidence type="ECO:0000256" key="1">
    <source>
        <dbReference type="ARBA" id="ARBA00005340"/>
    </source>
</evidence>
<dbReference type="GO" id="GO:0003677">
    <property type="term" value="F:DNA binding"/>
    <property type="evidence" value="ECO:0007669"/>
    <property type="project" value="InterPro"/>
</dbReference>
<dbReference type="GO" id="GO:0008833">
    <property type="term" value="F:deoxyribonuclease IV (phage-T4-induced) activity"/>
    <property type="evidence" value="ECO:0007669"/>
    <property type="project" value="UniProtKB-UniRule"/>
</dbReference>
<evidence type="ECO:0000259" key="8">
    <source>
        <dbReference type="Pfam" id="PF01261"/>
    </source>
</evidence>
<dbReference type="PANTHER" id="PTHR21445">
    <property type="entry name" value="ENDONUCLEASE IV ENDODEOXYRIBONUCLEASE IV"/>
    <property type="match status" value="1"/>
</dbReference>
<feature type="binding site" evidence="7">
    <location>
        <position position="261"/>
    </location>
    <ligand>
        <name>Zn(2+)</name>
        <dbReference type="ChEBI" id="CHEBI:29105"/>
        <label>3</label>
    </ligand>
</feature>
<organism evidence="9 10">
    <name type="scientific">Candidatus Spechtbacteria bacterium SB0662_bin_43</name>
    <dbReference type="NCBI Taxonomy" id="2604897"/>
    <lineage>
        <taxon>Bacteria</taxon>
        <taxon>Candidatus Spechtiibacteriota</taxon>
    </lineage>
</organism>
<dbReference type="GO" id="GO:0003906">
    <property type="term" value="F:DNA-(apurinic or apyrimidinic site) endonuclease activity"/>
    <property type="evidence" value="ECO:0007669"/>
    <property type="project" value="TreeGrafter"/>
</dbReference>
<evidence type="ECO:0000256" key="7">
    <source>
        <dbReference type="HAMAP-Rule" id="MF_00152"/>
    </source>
</evidence>
<dbReference type="PANTHER" id="PTHR21445:SF0">
    <property type="entry name" value="APURINIC-APYRIMIDINIC ENDONUCLEASE"/>
    <property type="match status" value="1"/>
</dbReference>
<feature type="binding site" evidence="7">
    <location>
        <position position="177"/>
    </location>
    <ligand>
        <name>Zn(2+)</name>
        <dbReference type="ChEBI" id="CHEBI:29105"/>
        <label>2</label>
    </ligand>
</feature>
<feature type="binding site" evidence="7">
    <location>
        <position position="291"/>
    </location>
    <ligand>
        <name>Zn(2+)</name>
        <dbReference type="ChEBI" id="CHEBI:29105"/>
        <label>2</label>
    </ligand>
</feature>
<comment type="similarity">
    <text evidence="1 7">Belongs to the AP endonuclease 2 family.</text>
</comment>
<name>A0A845D969_9BACT</name>
<dbReference type="GO" id="GO:0008081">
    <property type="term" value="F:phosphoric diester hydrolase activity"/>
    <property type="evidence" value="ECO:0007669"/>
    <property type="project" value="TreeGrafter"/>
</dbReference>
<dbReference type="InterPro" id="IPR001719">
    <property type="entry name" value="AP_endonuc_2"/>
</dbReference>
<dbReference type="InterPro" id="IPR013022">
    <property type="entry name" value="Xyl_isomerase-like_TIM-brl"/>
</dbReference>
<protein>
    <recommendedName>
        <fullName evidence="7">Probable endonuclease 4</fullName>
        <ecNumber evidence="7">3.1.21.2</ecNumber>
    </recommendedName>
    <alternativeName>
        <fullName evidence="7">Endodeoxyribonuclease IV</fullName>
    </alternativeName>
    <alternativeName>
        <fullName evidence="7">Endonuclease IV</fullName>
    </alternativeName>
</protein>